<dbReference type="Pfam" id="PF02515">
    <property type="entry name" value="CoA_transf_3"/>
    <property type="match status" value="1"/>
</dbReference>
<proteinExistence type="predicted"/>
<dbReference type="Gene3D" id="3.30.1540.10">
    <property type="entry name" value="formyl-coa transferase, domain 3"/>
    <property type="match status" value="1"/>
</dbReference>
<evidence type="ECO:0000313" key="2">
    <source>
        <dbReference type="EMBL" id="MBB4632688.1"/>
    </source>
</evidence>
<dbReference type="InterPro" id="IPR003673">
    <property type="entry name" value="CoA-Trfase_fam_III"/>
</dbReference>
<keyword evidence="3" id="KW-1185">Reference proteome</keyword>
<dbReference type="Gene3D" id="3.40.50.10540">
    <property type="entry name" value="Crotonobetainyl-coa:carnitine coa-transferase, domain 1"/>
    <property type="match status" value="1"/>
</dbReference>
<dbReference type="InterPro" id="IPR050483">
    <property type="entry name" value="CoA-transferase_III_domain"/>
</dbReference>
<accession>A0A7W7B407</accession>
<keyword evidence="1 2" id="KW-0808">Transferase</keyword>
<dbReference type="RefSeq" id="WP_184069610.1">
    <property type="nucleotide sequence ID" value="NZ_JACHNZ010000025.1"/>
</dbReference>
<dbReference type="SUPFAM" id="SSF89796">
    <property type="entry name" value="CoA-transferase family III (CaiB/BaiF)"/>
    <property type="match status" value="1"/>
</dbReference>
<dbReference type="EMBL" id="JACHNZ010000025">
    <property type="protein sequence ID" value="MBB4632688.1"/>
    <property type="molecule type" value="Genomic_DNA"/>
</dbReference>
<sequence length="406" mass="43921">MARALDGIKVLDLGRILSGPYATQLLADLGAEVVKVERPGGSGDEMRAYGPPFLKNAQGEETAESAFYIACNRNKKAICVDMATPQGQDIIRGLAAQSDVLLENFKVGDLARYGLDYASIRQVNPAIVYCSLTGFGQTGPYATKPGQDLVFQALSGAMSLTGELCGPPIRIGMAFGDIMAGMTAAYAILAALYHRDAQGGAGQHIDIGILDATVAALSHRAMAFLLSGDQPMRLGNMTAASFPAQDFACSDGAIMLQASQDAHFARFCAVIGRPEIAADARYKLRRDRFRNRHEILGTLQSIIAERPVAEWVERFQAANVMCAPINDMAMAFDDPQIRHREMVVEVPHPTADTAKLIRSPVRMSETPINDYAAPPLMGQHTDEILGDRLGMKAVDIERLRKERIVA</sequence>
<protein>
    <submittedName>
        <fullName evidence="2">Crotonobetainyl-CoA:carnitine CoA-transferase CaiB-like acyl-CoA transferase</fullName>
    </submittedName>
</protein>
<dbReference type="InterPro" id="IPR044855">
    <property type="entry name" value="CoA-Trfase_III_dom3_sf"/>
</dbReference>
<dbReference type="Proteomes" id="UP000566324">
    <property type="component" value="Unassembled WGS sequence"/>
</dbReference>
<reference evidence="2 3" key="1">
    <citation type="submission" date="2020-08" db="EMBL/GenBank/DDBJ databases">
        <title>Genomic Encyclopedia of Type Strains, Phase IV (KMG-IV): sequencing the most valuable type-strain genomes for metagenomic binning, comparative biology and taxonomic classification.</title>
        <authorList>
            <person name="Goeker M."/>
        </authorList>
    </citation>
    <scope>NUCLEOTIDE SEQUENCE [LARGE SCALE GENOMIC DNA]</scope>
    <source>
        <strain evidence="2 3">DSM 17328</strain>
    </source>
</reference>
<evidence type="ECO:0000313" key="3">
    <source>
        <dbReference type="Proteomes" id="UP000566324"/>
    </source>
</evidence>
<dbReference type="PANTHER" id="PTHR48207">
    <property type="entry name" value="SUCCINATE--HYDROXYMETHYLGLUTARATE COA-TRANSFERASE"/>
    <property type="match status" value="1"/>
</dbReference>
<evidence type="ECO:0000256" key="1">
    <source>
        <dbReference type="ARBA" id="ARBA00022679"/>
    </source>
</evidence>
<gene>
    <name evidence="2" type="ORF">GGQ98_002315</name>
</gene>
<name>A0A7W7B407_9SPHN</name>
<dbReference type="PANTHER" id="PTHR48207:SF3">
    <property type="entry name" value="SUCCINATE--HYDROXYMETHYLGLUTARATE COA-TRANSFERASE"/>
    <property type="match status" value="1"/>
</dbReference>
<dbReference type="GO" id="GO:0008410">
    <property type="term" value="F:CoA-transferase activity"/>
    <property type="evidence" value="ECO:0007669"/>
    <property type="project" value="TreeGrafter"/>
</dbReference>
<dbReference type="InterPro" id="IPR023606">
    <property type="entry name" value="CoA-Trfase_III_dom_1_sf"/>
</dbReference>
<comment type="caution">
    <text evidence="2">The sequence shown here is derived from an EMBL/GenBank/DDBJ whole genome shotgun (WGS) entry which is preliminary data.</text>
</comment>
<dbReference type="AlphaFoldDB" id="A0A7W7B407"/>
<organism evidence="2 3">
    <name type="scientific">Sphingosinicella soli</name>
    <dbReference type="NCBI Taxonomy" id="333708"/>
    <lineage>
        <taxon>Bacteria</taxon>
        <taxon>Pseudomonadati</taxon>
        <taxon>Pseudomonadota</taxon>
        <taxon>Alphaproteobacteria</taxon>
        <taxon>Sphingomonadales</taxon>
        <taxon>Sphingosinicellaceae</taxon>
        <taxon>Sphingosinicella</taxon>
    </lineage>
</organism>